<evidence type="ECO:0000256" key="9">
    <source>
        <dbReference type="HAMAP-Rule" id="MF_00092"/>
    </source>
</evidence>
<keyword evidence="2 9" id="KW-0699">rRNA-binding</keyword>
<dbReference type="PANTHER" id="PTHR48466">
    <property type="entry name" value="OS10G0509000 PROTEIN-RELATED"/>
    <property type="match status" value="1"/>
</dbReference>
<accession>D7BDR4</accession>
<dbReference type="GO" id="GO:0030983">
    <property type="term" value="F:mismatched DNA binding"/>
    <property type="evidence" value="ECO:0007669"/>
    <property type="project" value="InterPro"/>
</dbReference>
<evidence type="ECO:0000256" key="5">
    <source>
        <dbReference type="ARBA" id="ARBA00022801"/>
    </source>
</evidence>
<dbReference type="NCBIfam" id="TIGR01069">
    <property type="entry name" value="mutS2"/>
    <property type="match status" value="1"/>
</dbReference>
<dbReference type="Pfam" id="PF01713">
    <property type="entry name" value="Smr"/>
    <property type="match status" value="1"/>
</dbReference>
<dbReference type="PROSITE" id="PS00486">
    <property type="entry name" value="DNA_MISMATCH_REPAIR_2"/>
    <property type="match status" value="1"/>
</dbReference>
<sequence length="761" mass="83426">MRDALEALEFYRIRQALADRASTFMGQEAAFAIAPKSSLEEALAQQATIAEALSYPYRLGGISDIRAPLATAREGKRLSGMELLSIAHTLEAAAALKHELLEIGEVKPHQRPGHAGTQRLSALAERIGEHTLYRRRVAESLDFDGSVKDSASPRLSQIRKRLGPLREQIQQRLYSIMDRAGSAIQERYITLRRDRYVIPVKASFQHQVPGIVLDQSDTGVTVFIEPSSVVPLNNQLYSLRLEEEAEIARILFELTGLLAQDPQIDQTLAALTELDLARAAAALTEDWGLSKPRFNTEGTYHLEQVWHPLIPGAVANDLELSQTARLLLLTGPNMGGKTALLKTLGLAVLMAQSGLYVAAKAANLAFPDKVFVDIGDEQSLEASLSTFAAHLLRLKGVLAEATPQSLVLIDELGSGTDPEEGAALAQAFLEALLERGARGLITTHLSPLKAFAQETPGVHNASMRFDLERLAPTYQLVVGTPGRSYALAIARRLGFPEALNVRAEALLGPEGGRVERLLAALEAERESLRQRLAEAEQLQGQARREREELQAQLRDLEQNRQQLLEEARREAEMLVSEAQERLRQVRLRGKSEGQGKALQELMQLRGRYQKAPKPQPTFPQVTAGATVHVPEYNAQARVLEVRGSEALVQMGSVKMSLPLSSLQVLQAPQGHGGGARVKSNFDAELNLRGMTVDEALLAIDDFLTEAKSLGETPVRLLHGKGTGALRNAIREALRRDKRVETFHDAVPYEGGHGVTVVHLRK</sequence>
<dbReference type="InterPro" id="IPR027417">
    <property type="entry name" value="P-loop_NTPase"/>
</dbReference>
<dbReference type="Pfam" id="PF00488">
    <property type="entry name" value="MutS_V"/>
    <property type="match status" value="1"/>
</dbReference>
<dbReference type="Gene3D" id="3.30.1370.110">
    <property type="match status" value="1"/>
</dbReference>
<dbReference type="STRING" id="526227.Mesil_1166"/>
<dbReference type="SUPFAM" id="SSF160443">
    <property type="entry name" value="SMR domain-like"/>
    <property type="match status" value="1"/>
</dbReference>
<evidence type="ECO:0000256" key="1">
    <source>
        <dbReference type="ARBA" id="ARBA00022722"/>
    </source>
</evidence>
<dbReference type="SMART" id="SM00534">
    <property type="entry name" value="MUTSac"/>
    <property type="match status" value="1"/>
</dbReference>
<dbReference type="EC" id="3.6.4.-" evidence="9"/>
<keyword evidence="1 9" id="KW-0540">Nuclease</keyword>
<reference evidence="12 13" key="1">
    <citation type="journal article" date="2010" name="Stand. Genomic Sci.">
        <title>Complete genome sequence of Meiothermus silvanus type strain (VI-R2).</title>
        <authorList>
            <person name="Sikorski J."/>
            <person name="Tindall B.J."/>
            <person name="Lowry S."/>
            <person name="Lucas S."/>
            <person name="Nolan M."/>
            <person name="Copeland A."/>
            <person name="Glavina Del Rio T."/>
            <person name="Tice H."/>
            <person name="Cheng J.F."/>
            <person name="Han C."/>
            <person name="Pitluck S."/>
            <person name="Liolios K."/>
            <person name="Ivanova N."/>
            <person name="Mavromatis K."/>
            <person name="Mikhailova N."/>
            <person name="Pati A."/>
            <person name="Goodwin L."/>
            <person name="Chen A."/>
            <person name="Palaniappan K."/>
            <person name="Land M."/>
            <person name="Hauser L."/>
            <person name="Chang Y.J."/>
            <person name="Jeffries C.D."/>
            <person name="Rohde M."/>
            <person name="Goker M."/>
            <person name="Woyke T."/>
            <person name="Bristow J."/>
            <person name="Eisen J.A."/>
            <person name="Markowitz V."/>
            <person name="Hugenholtz P."/>
            <person name="Kyrpides N.C."/>
            <person name="Klenk H.P."/>
            <person name="Lapidus A."/>
        </authorList>
    </citation>
    <scope>NUCLEOTIDE SEQUENCE [LARGE SCALE GENOMIC DNA]</scope>
    <source>
        <strain evidence="13">ATCC 700542 / DSM 9946 / VI-R2</strain>
    </source>
</reference>
<dbReference type="PROSITE" id="PS50828">
    <property type="entry name" value="SMR"/>
    <property type="match status" value="1"/>
</dbReference>
<keyword evidence="8 9" id="KW-0238">DNA-binding</keyword>
<evidence type="ECO:0000256" key="8">
    <source>
        <dbReference type="ARBA" id="ARBA00023125"/>
    </source>
</evidence>
<keyword evidence="13" id="KW-1185">Reference proteome</keyword>
<comment type="similarity">
    <text evidence="9">Belongs to the DNA mismatch repair MutS family. MutS2 subfamily.</text>
</comment>
<evidence type="ECO:0000256" key="4">
    <source>
        <dbReference type="ARBA" id="ARBA00022759"/>
    </source>
</evidence>
<dbReference type="GO" id="GO:0043023">
    <property type="term" value="F:ribosomal large subunit binding"/>
    <property type="evidence" value="ECO:0007669"/>
    <property type="project" value="UniProtKB-UniRule"/>
</dbReference>
<keyword evidence="3 9" id="KW-0547">Nucleotide-binding</keyword>
<dbReference type="SMART" id="SM00463">
    <property type="entry name" value="SMR"/>
    <property type="match status" value="1"/>
</dbReference>
<dbReference type="PIRSF" id="PIRSF005814">
    <property type="entry name" value="MutS_YshD"/>
    <property type="match status" value="1"/>
</dbReference>
<organism evidence="12 13">
    <name type="scientific">Allomeiothermus silvanus (strain ATCC 700542 / DSM 9946 / NBRC 106475 / NCIMB 13440 / VI-R2)</name>
    <name type="common">Thermus silvanus</name>
    <dbReference type="NCBI Taxonomy" id="526227"/>
    <lineage>
        <taxon>Bacteria</taxon>
        <taxon>Thermotogati</taxon>
        <taxon>Deinococcota</taxon>
        <taxon>Deinococci</taxon>
        <taxon>Thermales</taxon>
        <taxon>Thermaceae</taxon>
        <taxon>Allomeiothermus</taxon>
    </lineage>
</organism>
<dbReference type="InterPro" id="IPR002625">
    <property type="entry name" value="Smr_dom"/>
</dbReference>
<comment type="function">
    <text evidence="9">Endonuclease that is involved in the suppression of homologous recombination and thus may have a key role in the control of bacterial genetic diversity.</text>
</comment>
<dbReference type="GO" id="GO:0019843">
    <property type="term" value="F:rRNA binding"/>
    <property type="evidence" value="ECO:0007669"/>
    <property type="project" value="UniProtKB-UniRule"/>
</dbReference>
<dbReference type="GO" id="GO:0006298">
    <property type="term" value="P:mismatch repair"/>
    <property type="evidence" value="ECO:0007669"/>
    <property type="project" value="InterPro"/>
</dbReference>
<evidence type="ECO:0000256" key="10">
    <source>
        <dbReference type="SAM" id="Coils"/>
    </source>
</evidence>
<evidence type="ECO:0000313" key="12">
    <source>
        <dbReference type="EMBL" id="ADH63065.1"/>
    </source>
</evidence>
<keyword evidence="7 9" id="KW-0694">RNA-binding</keyword>
<dbReference type="InterPro" id="IPR046893">
    <property type="entry name" value="MSSS"/>
</dbReference>
<dbReference type="EMBL" id="CP002042">
    <property type="protein sequence ID" value="ADH63065.1"/>
    <property type="molecule type" value="Genomic_DNA"/>
</dbReference>
<evidence type="ECO:0000313" key="13">
    <source>
        <dbReference type="Proteomes" id="UP000001916"/>
    </source>
</evidence>
<dbReference type="AlphaFoldDB" id="D7BDR4"/>
<comment type="subunit">
    <text evidence="9">Homodimer. Binds to stalled ribosomes, contacting rRNA.</text>
</comment>
<dbReference type="RefSeq" id="WP_013157643.1">
    <property type="nucleotide sequence ID" value="NC_014212.1"/>
</dbReference>
<dbReference type="SMART" id="SM00533">
    <property type="entry name" value="MUTSd"/>
    <property type="match status" value="1"/>
</dbReference>
<feature type="domain" description="Smr" evidence="11">
    <location>
        <begin position="685"/>
        <end position="760"/>
    </location>
</feature>
<dbReference type="InterPro" id="IPR036063">
    <property type="entry name" value="Smr_dom_sf"/>
</dbReference>
<dbReference type="EC" id="3.1.-.-" evidence="9"/>
<dbReference type="eggNOG" id="COG1193">
    <property type="taxonomic scope" value="Bacteria"/>
</dbReference>
<dbReference type="PANTHER" id="PTHR48466:SF2">
    <property type="entry name" value="OS10G0509000 PROTEIN"/>
    <property type="match status" value="1"/>
</dbReference>
<feature type="binding site" evidence="9">
    <location>
        <begin position="331"/>
        <end position="338"/>
    </location>
    <ligand>
        <name>ATP</name>
        <dbReference type="ChEBI" id="CHEBI:30616"/>
    </ligand>
</feature>
<dbReference type="Proteomes" id="UP000001916">
    <property type="component" value="Chromosome"/>
</dbReference>
<dbReference type="GO" id="GO:0140664">
    <property type="term" value="F:ATP-dependent DNA damage sensor activity"/>
    <property type="evidence" value="ECO:0007669"/>
    <property type="project" value="InterPro"/>
</dbReference>
<dbReference type="CDD" id="cd06503">
    <property type="entry name" value="ATP-synt_Fo_b"/>
    <property type="match status" value="1"/>
</dbReference>
<dbReference type="GO" id="GO:0072344">
    <property type="term" value="P:rescue of stalled ribosome"/>
    <property type="evidence" value="ECO:0007669"/>
    <property type="project" value="UniProtKB-UniRule"/>
</dbReference>
<evidence type="ECO:0000256" key="6">
    <source>
        <dbReference type="ARBA" id="ARBA00022840"/>
    </source>
</evidence>
<dbReference type="InterPro" id="IPR036187">
    <property type="entry name" value="DNA_mismatch_repair_MutS_sf"/>
</dbReference>
<dbReference type="HOGENOM" id="CLU_011252_2_1_0"/>
<dbReference type="GO" id="GO:0005524">
    <property type="term" value="F:ATP binding"/>
    <property type="evidence" value="ECO:0007669"/>
    <property type="project" value="UniProtKB-UniRule"/>
</dbReference>
<dbReference type="Pfam" id="PF20297">
    <property type="entry name" value="MSSS"/>
    <property type="match status" value="1"/>
</dbReference>
<evidence type="ECO:0000256" key="2">
    <source>
        <dbReference type="ARBA" id="ARBA00022730"/>
    </source>
</evidence>
<dbReference type="SUPFAM" id="SSF48334">
    <property type="entry name" value="DNA repair protein MutS, domain III"/>
    <property type="match status" value="1"/>
</dbReference>
<dbReference type="GO" id="GO:0016887">
    <property type="term" value="F:ATP hydrolysis activity"/>
    <property type="evidence" value="ECO:0007669"/>
    <property type="project" value="InterPro"/>
</dbReference>
<comment type="function">
    <text evidence="9">Acts as a ribosome collision sensor, splitting the ribosome into its 2 subunits. Detects stalled/collided 70S ribosomes which it binds and splits by an ATP-hydrolysis driven conformational change. Acts upstream of the ribosome quality control system (RQC), a ribosome-associated complex that mediates the extraction of incompletely synthesized nascent chains from stalled ribosomes and their subsequent degradation. Probably generates substrates for RQC.</text>
</comment>
<keyword evidence="10" id="KW-0175">Coiled coil</keyword>
<evidence type="ECO:0000256" key="7">
    <source>
        <dbReference type="ARBA" id="ARBA00022884"/>
    </source>
</evidence>
<proteinExistence type="inferred from homology"/>
<gene>
    <name evidence="9" type="primary">mutS2</name>
    <name evidence="9" type="synonym">rqcU</name>
    <name evidence="12" type="ordered locus">Mesil_1166</name>
</gene>
<dbReference type="InterPro" id="IPR007696">
    <property type="entry name" value="DNA_mismatch_repair_MutS_core"/>
</dbReference>
<evidence type="ECO:0000259" key="11">
    <source>
        <dbReference type="PROSITE" id="PS50828"/>
    </source>
</evidence>
<dbReference type="FunFam" id="3.40.50.300:FF:000830">
    <property type="entry name" value="Endonuclease MutS2"/>
    <property type="match status" value="1"/>
</dbReference>
<feature type="coiled-coil region" evidence="10">
    <location>
        <begin position="511"/>
        <end position="588"/>
    </location>
</feature>
<protein>
    <recommendedName>
        <fullName evidence="9">Endonuclease MutS2</fullName>
        <ecNumber evidence="9">3.1.-.-</ecNumber>
    </recommendedName>
    <alternativeName>
        <fullName evidence="9">Ribosome-associated protein quality control-upstream factor</fullName>
        <shortName evidence="9">RQC-upstream factor</shortName>
        <shortName evidence="9">RqcU</shortName>
        <ecNumber evidence="9">3.6.4.-</ecNumber>
    </alternativeName>
</protein>
<dbReference type="Gene3D" id="3.40.50.300">
    <property type="entry name" value="P-loop containing nucleotide triphosphate hydrolases"/>
    <property type="match status" value="1"/>
</dbReference>
<name>D7BDR4_ALLS1</name>
<dbReference type="GO" id="GO:0045910">
    <property type="term" value="P:negative regulation of DNA recombination"/>
    <property type="evidence" value="ECO:0007669"/>
    <property type="project" value="InterPro"/>
</dbReference>
<dbReference type="HAMAP" id="MF_00092">
    <property type="entry name" value="MutS2"/>
    <property type="match status" value="1"/>
</dbReference>
<dbReference type="InterPro" id="IPR000432">
    <property type="entry name" value="DNA_mismatch_repair_MutS_C"/>
</dbReference>
<dbReference type="SUPFAM" id="SSF52540">
    <property type="entry name" value="P-loop containing nucleoside triphosphate hydrolases"/>
    <property type="match status" value="1"/>
</dbReference>
<dbReference type="FunFam" id="3.30.1370.110:FF:000004">
    <property type="entry name" value="Endonuclease MutS2"/>
    <property type="match status" value="1"/>
</dbReference>
<dbReference type="InterPro" id="IPR005747">
    <property type="entry name" value="MutS2"/>
</dbReference>
<dbReference type="GO" id="GO:0004519">
    <property type="term" value="F:endonuclease activity"/>
    <property type="evidence" value="ECO:0007669"/>
    <property type="project" value="UniProtKB-UniRule"/>
</dbReference>
<keyword evidence="4 9" id="KW-0255">Endonuclease</keyword>
<dbReference type="InterPro" id="IPR045076">
    <property type="entry name" value="MutS"/>
</dbReference>
<keyword evidence="5 9" id="KW-0378">Hydrolase</keyword>
<evidence type="ECO:0000256" key="3">
    <source>
        <dbReference type="ARBA" id="ARBA00022741"/>
    </source>
</evidence>
<keyword evidence="6 9" id="KW-0067">ATP-binding</keyword>
<dbReference type="OrthoDB" id="9808166at2"/>
<dbReference type="KEGG" id="msv:Mesil_1166"/>